<organism evidence="1 2">
    <name type="scientific">Lasiosphaeria ovina</name>
    <dbReference type="NCBI Taxonomy" id="92902"/>
    <lineage>
        <taxon>Eukaryota</taxon>
        <taxon>Fungi</taxon>
        <taxon>Dikarya</taxon>
        <taxon>Ascomycota</taxon>
        <taxon>Pezizomycotina</taxon>
        <taxon>Sordariomycetes</taxon>
        <taxon>Sordariomycetidae</taxon>
        <taxon>Sordariales</taxon>
        <taxon>Lasiosphaeriaceae</taxon>
        <taxon>Lasiosphaeria</taxon>
    </lineage>
</organism>
<protein>
    <submittedName>
        <fullName evidence="1">Uncharacterized protein</fullName>
    </submittedName>
</protein>
<comment type="caution">
    <text evidence="1">The sequence shown here is derived from an EMBL/GenBank/DDBJ whole genome shotgun (WGS) entry which is preliminary data.</text>
</comment>
<sequence>MAEDGSRAGWFACGLMHEPNIPSRKTGKADHPNLGYLLIALLISDIDPTEELMKAIVVETITRNVIWLLEADGQAVRGRRGALPPPRHCVQQRRRRGRGKSYEHEVMCW</sequence>
<evidence type="ECO:0000313" key="1">
    <source>
        <dbReference type="EMBL" id="KAK3378655.1"/>
    </source>
</evidence>
<evidence type="ECO:0000313" key="2">
    <source>
        <dbReference type="Proteomes" id="UP001287356"/>
    </source>
</evidence>
<accession>A0AAE0KLY3</accession>
<name>A0AAE0KLY3_9PEZI</name>
<gene>
    <name evidence="1" type="ORF">B0T24DRAFT_136330</name>
</gene>
<dbReference type="Proteomes" id="UP001287356">
    <property type="component" value="Unassembled WGS sequence"/>
</dbReference>
<reference evidence="1" key="1">
    <citation type="journal article" date="2023" name="Mol. Phylogenet. Evol.">
        <title>Genome-scale phylogeny and comparative genomics of the fungal order Sordariales.</title>
        <authorList>
            <person name="Hensen N."/>
            <person name="Bonometti L."/>
            <person name="Westerberg I."/>
            <person name="Brannstrom I.O."/>
            <person name="Guillou S."/>
            <person name="Cros-Aarteil S."/>
            <person name="Calhoun S."/>
            <person name="Haridas S."/>
            <person name="Kuo A."/>
            <person name="Mondo S."/>
            <person name="Pangilinan J."/>
            <person name="Riley R."/>
            <person name="LaButti K."/>
            <person name="Andreopoulos B."/>
            <person name="Lipzen A."/>
            <person name="Chen C."/>
            <person name="Yan M."/>
            <person name="Daum C."/>
            <person name="Ng V."/>
            <person name="Clum A."/>
            <person name="Steindorff A."/>
            <person name="Ohm R.A."/>
            <person name="Martin F."/>
            <person name="Silar P."/>
            <person name="Natvig D.O."/>
            <person name="Lalanne C."/>
            <person name="Gautier V."/>
            <person name="Ament-Velasquez S.L."/>
            <person name="Kruys A."/>
            <person name="Hutchinson M.I."/>
            <person name="Powell A.J."/>
            <person name="Barry K."/>
            <person name="Miller A.N."/>
            <person name="Grigoriev I.V."/>
            <person name="Debuchy R."/>
            <person name="Gladieux P."/>
            <person name="Hiltunen Thoren M."/>
            <person name="Johannesson H."/>
        </authorList>
    </citation>
    <scope>NUCLEOTIDE SEQUENCE</scope>
    <source>
        <strain evidence="1">CBS 958.72</strain>
    </source>
</reference>
<keyword evidence="2" id="KW-1185">Reference proteome</keyword>
<proteinExistence type="predicted"/>
<dbReference type="AlphaFoldDB" id="A0AAE0KLY3"/>
<dbReference type="EMBL" id="JAULSN010000002">
    <property type="protein sequence ID" value="KAK3378655.1"/>
    <property type="molecule type" value="Genomic_DNA"/>
</dbReference>
<reference evidence="1" key="2">
    <citation type="submission" date="2023-06" db="EMBL/GenBank/DDBJ databases">
        <authorList>
            <consortium name="Lawrence Berkeley National Laboratory"/>
            <person name="Haridas S."/>
            <person name="Hensen N."/>
            <person name="Bonometti L."/>
            <person name="Westerberg I."/>
            <person name="Brannstrom I.O."/>
            <person name="Guillou S."/>
            <person name="Cros-Aarteil S."/>
            <person name="Calhoun S."/>
            <person name="Kuo A."/>
            <person name="Mondo S."/>
            <person name="Pangilinan J."/>
            <person name="Riley R."/>
            <person name="Labutti K."/>
            <person name="Andreopoulos B."/>
            <person name="Lipzen A."/>
            <person name="Chen C."/>
            <person name="Yanf M."/>
            <person name="Daum C."/>
            <person name="Ng V."/>
            <person name="Clum A."/>
            <person name="Steindorff A."/>
            <person name="Ohm R."/>
            <person name="Martin F."/>
            <person name="Silar P."/>
            <person name="Natvig D."/>
            <person name="Lalanne C."/>
            <person name="Gautier V."/>
            <person name="Ament-Velasquez S.L."/>
            <person name="Kruys A."/>
            <person name="Hutchinson M.I."/>
            <person name="Powell A.J."/>
            <person name="Barry K."/>
            <person name="Miller A.N."/>
            <person name="Grigoriev I.V."/>
            <person name="Debuchy R."/>
            <person name="Gladieux P."/>
            <person name="Thoren M.H."/>
            <person name="Johannesson H."/>
        </authorList>
    </citation>
    <scope>NUCLEOTIDE SEQUENCE</scope>
    <source>
        <strain evidence="1">CBS 958.72</strain>
    </source>
</reference>